<accession>A0ABN7WZH1</accession>
<comment type="caution">
    <text evidence="2">The sequence shown here is derived from an EMBL/GenBank/DDBJ whole genome shotgun (WGS) entry which is preliminary data.</text>
</comment>
<feature type="coiled-coil region" evidence="1">
    <location>
        <begin position="76"/>
        <end position="103"/>
    </location>
</feature>
<dbReference type="Proteomes" id="UP000789901">
    <property type="component" value="Unassembled WGS sequence"/>
</dbReference>
<evidence type="ECO:0000313" key="3">
    <source>
        <dbReference type="Proteomes" id="UP000789901"/>
    </source>
</evidence>
<feature type="non-terminal residue" evidence="2">
    <location>
        <position position="1"/>
    </location>
</feature>
<organism evidence="2 3">
    <name type="scientific">Gigaspora margarita</name>
    <dbReference type="NCBI Taxonomy" id="4874"/>
    <lineage>
        <taxon>Eukaryota</taxon>
        <taxon>Fungi</taxon>
        <taxon>Fungi incertae sedis</taxon>
        <taxon>Mucoromycota</taxon>
        <taxon>Glomeromycotina</taxon>
        <taxon>Glomeromycetes</taxon>
        <taxon>Diversisporales</taxon>
        <taxon>Gigasporaceae</taxon>
        <taxon>Gigaspora</taxon>
    </lineage>
</organism>
<dbReference type="EMBL" id="CAJVQB010075943">
    <property type="protein sequence ID" value="CAG8844433.1"/>
    <property type="molecule type" value="Genomic_DNA"/>
</dbReference>
<protein>
    <submittedName>
        <fullName evidence="2">46234_t:CDS:1</fullName>
    </submittedName>
</protein>
<sequence length="155" mass="17827">NRSIIVVVIAIETKAKILEKIRDIKLIFKDIVVPTTLYVIELTNDTLLLGTNCGIESLTPYKDVDVYSKDSDTFNKIDHKKKLEKLEKKISIKEKEKTIEKRIKEIVNNNELILHQQAKIQEFLLNKIEIFAQGLENLGCTNTITYSINTVLIKQ</sequence>
<evidence type="ECO:0000313" key="2">
    <source>
        <dbReference type="EMBL" id="CAG8844433.1"/>
    </source>
</evidence>
<name>A0ABN7WZH1_GIGMA</name>
<keyword evidence="3" id="KW-1185">Reference proteome</keyword>
<gene>
    <name evidence="2" type="ORF">GMARGA_LOCUS37104</name>
</gene>
<reference evidence="2 3" key="1">
    <citation type="submission" date="2021-06" db="EMBL/GenBank/DDBJ databases">
        <authorList>
            <person name="Kallberg Y."/>
            <person name="Tangrot J."/>
            <person name="Rosling A."/>
        </authorList>
    </citation>
    <scope>NUCLEOTIDE SEQUENCE [LARGE SCALE GENOMIC DNA]</scope>
    <source>
        <strain evidence="2 3">120-4 pot B 10/14</strain>
    </source>
</reference>
<keyword evidence="1" id="KW-0175">Coiled coil</keyword>
<evidence type="ECO:0000256" key="1">
    <source>
        <dbReference type="SAM" id="Coils"/>
    </source>
</evidence>
<feature type="non-terminal residue" evidence="2">
    <location>
        <position position="155"/>
    </location>
</feature>
<proteinExistence type="predicted"/>